<proteinExistence type="inferred from homology"/>
<evidence type="ECO:0000259" key="8">
    <source>
        <dbReference type="PROSITE" id="PS50893"/>
    </source>
</evidence>
<evidence type="ECO:0000256" key="3">
    <source>
        <dbReference type="ARBA" id="ARBA00022475"/>
    </source>
</evidence>
<keyword evidence="3" id="KW-1003">Cell membrane</keyword>
<dbReference type="PANTHER" id="PTHR43553">
    <property type="entry name" value="HEAVY METAL TRANSPORTER"/>
    <property type="match status" value="1"/>
</dbReference>
<dbReference type="InterPro" id="IPR050095">
    <property type="entry name" value="ECF_ABC_transporter_ATP-bd"/>
</dbReference>
<reference evidence="9" key="2">
    <citation type="submission" date="2021-04" db="EMBL/GenBank/DDBJ databases">
        <authorList>
            <person name="Gilroy R."/>
        </authorList>
    </citation>
    <scope>NUCLEOTIDE SEQUENCE</scope>
    <source>
        <strain evidence="9">CHK156-179</strain>
    </source>
</reference>
<gene>
    <name evidence="9" type="ORF">H9797_06460</name>
</gene>
<comment type="similarity">
    <text evidence="1">Belongs to the ABC transporter superfamily.</text>
</comment>
<evidence type="ECO:0000313" key="9">
    <source>
        <dbReference type="EMBL" id="HJA02994.1"/>
    </source>
</evidence>
<dbReference type="PROSITE" id="PS50893">
    <property type="entry name" value="ABC_TRANSPORTER_2"/>
    <property type="match status" value="2"/>
</dbReference>
<keyword evidence="7" id="KW-0472">Membrane</keyword>
<organism evidence="9 10">
    <name type="scientific">Candidatus Gallimonas gallistercoris</name>
    <dbReference type="NCBI Taxonomy" id="2838602"/>
    <lineage>
        <taxon>Bacteria</taxon>
        <taxon>Bacillati</taxon>
        <taxon>Bacillota</taxon>
        <taxon>Clostridia</taxon>
        <taxon>Candidatus Gallimonas</taxon>
    </lineage>
</organism>
<dbReference type="EMBL" id="DXAJ01000098">
    <property type="protein sequence ID" value="HJA02994.1"/>
    <property type="molecule type" value="Genomic_DNA"/>
</dbReference>
<evidence type="ECO:0000313" key="10">
    <source>
        <dbReference type="Proteomes" id="UP000824221"/>
    </source>
</evidence>
<dbReference type="Proteomes" id="UP000824221">
    <property type="component" value="Unassembled WGS sequence"/>
</dbReference>
<evidence type="ECO:0000256" key="2">
    <source>
        <dbReference type="ARBA" id="ARBA00022448"/>
    </source>
</evidence>
<dbReference type="GO" id="GO:0005524">
    <property type="term" value="F:ATP binding"/>
    <property type="evidence" value="ECO:0007669"/>
    <property type="project" value="UniProtKB-KW"/>
</dbReference>
<evidence type="ECO:0000256" key="4">
    <source>
        <dbReference type="ARBA" id="ARBA00022741"/>
    </source>
</evidence>
<keyword evidence="6" id="KW-1278">Translocase</keyword>
<feature type="domain" description="ABC transporter" evidence="8">
    <location>
        <begin position="249"/>
        <end position="477"/>
    </location>
</feature>
<reference evidence="9" key="1">
    <citation type="journal article" date="2021" name="PeerJ">
        <title>Extensive microbial diversity within the chicken gut microbiome revealed by metagenomics and culture.</title>
        <authorList>
            <person name="Gilroy R."/>
            <person name="Ravi A."/>
            <person name="Getino M."/>
            <person name="Pursley I."/>
            <person name="Horton D.L."/>
            <person name="Alikhan N.F."/>
            <person name="Baker D."/>
            <person name="Gharbi K."/>
            <person name="Hall N."/>
            <person name="Watson M."/>
            <person name="Adriaenssens E.M."/>
            <person name="Foster-Nyarko E."/>
            <person name="Jarju S."/>
            <person name="Secka A."/>
            <person name="Antonio M."/>
            <person name="Oren A."/>
            <person name="Chaudhuri R.R."/>
            <person name="La Ragione R."/>
            <person name="Hildebrand F."/>
            <person name="Pallen M.J."/>
        </authorList>
    </citation>
    <scope>NUCLEOTIDE SEQUENCE</scope>
    <source>
        <strain evidence="9">CHK156-179</strain>
    </source>
</reference>
<dbReference type="InterPro" id="IPR015856">
    <property type="entry name" value="ABC_transpr_CbiO/EcfA_su"/>
</dbReference>
<evidence type="ECO:0000256" key="5">
    <source>
        <dbReference type="ARBA" id="ARBA00022840"/>
    </source>
</evidence>
<dbReference type="SUPFAM" id="SSF52540">
    <property type="entry name" value="P-loop containing nucleoside triphosphate hydrolases"/>
    <property type="match status" value="2"/>
</dbReference>
<evidence type="ECO:0000256" key="7">
    <source>
        <dbReference type="ARBA" id="ARBA00023136"/>
    </source>
</evidence>
<dbReference type="SMART" id="SM00382">
    <property type="entry name" value="AAA"/>
    <property type="match status" value="2"/>
</dbReference>
<name>A0A9D2H326_9FIRM</name>
<dbReference type="Pfam" id="PF00005">
    <property type="entry name" value="ABC_tran"/>
    <property type="match status" value="2"/>
</dbReference>
<dbReference type="Gene3D" id="3.40.50.300">
    <property type="entry name" value="P-loop containing nucleotide triphosphate hydrolases"/>
    <property type="match status" value="2"/>
</dbReference>
<keyword evidence="2" id="KW-0813">Transport</keyword>
<dbReference type="GO" id="GO:0042626">
    <property type="term" value="F:ATPase-coupled transmembrane transporter activity"/>
    <property type="evidence" value="ECO:0007669"/>
    <property type="project" value="TreeGrafter"/>
</dbReference>
<dbReference type="GO" id="GO:0043190">
    <property type="term" value="C:ATP-binding cassette (ABC) transporter complex"/>
    <property type="evidence" value="ECO:0007669"/>
    <property type="project" value="TreeGrafter"/>
</dbReference>
<comment type="caution">
    <text evidence="9">The sequence shown here is derived from an EMBL/GenBank/DDBJ whole genome shotgun (WGS) entry which is preliminary data.</text>
</comment>
<accession>A0A9D2H326</accession>
<keyword evidence="5 9" id="KW-0067">ATP-binding</keyword>
<evidence type="ECO:0000256" key="6">
    <source>
        <dbReference type="ARBA" id="ARBA00022967"/>
    </source>
</evidence>
<dbReference type="AlphaFoldDB" id="A0A9D2H326"/>
<dbReference type="InterPro" id="IPR003593">
    <property type="entry name" value="AAA+_ATPase"/>
</dbReference>
<dbReference type="InterPro" id="IPR003439">
    <property type="entry name" value="ABC_transporter-like_ATP-bd"/>
</dbReference>
<feature type="domain" description="ABC transporter" evidence="8">
    <location>
        <begin position="4"/>
        <end position="240"/>
    </location>
</feature>
<evidence type="ECO:0000256" key="1">
    <source>
        <dbReference type="ARBA" id="ARBA00005417"/>
    </source>
</evidence>
<protein>
    <submittedName>
        <fullName evidence="9">Energy-coupling factor ABC transporter ATP-binding protein</fullName>
    </submittedName>
</protein>
<dbReference type="InterPro" id="IPR027417">
    <property type="entry name" value="P-loop_NTPase"/>
</dbReference>
<dbReference type="CDD" id="cd03225">
    <property type="entry name" value="ABC_cobalt_CbiO_domain1"/>
    <property type="match status" value="2"/>
</dbReference>
<sequence length="478" mass="53080">MNAIELKQVNFSYDGKTKILENTDFTAEYGEVTLLSGHSGEGKSTLMYIVSGIIPNVNYGELSGEVKIAGEDIKGKKLGYVCRKVGVVLQNADEQIIQKIVEDEIAFGCENLAFPPDKIQKQIDIVCNLLKLDKSWKCRTLSGGQKQRLITASTLAMGQKIIILDEPLANLDKDGAAMLMGTLRSLAQAGYCVVVIEHRLDMVLPFVDTVWHIGDRTVKRIEDKAAYLQAQTAKIGDSCPIYAGQSPLFELRNVKFSVKDRGILKDISLEIPKGGRTVFLGENGCGKTTLMRLIARLYKPTGGSITQYIDEKFKQKPRGSRAWFKKVGVVYQNPDYQLFMPTVEKEINFGASSPEYAEHIADLFGIKHLWHRHPQSLSEGQKRRVSIAAVVACAPEVLLLDEPTVGQDYDGLCQMVEILNKLHEQTGNTMITITHDVRCAEALCDRAYLIADGVVERSGGKELVREYFTKQPELCSLS</sequence>
<keyword evidence="4" id="KW-0547">Nucleotide-binding</keyword>
<dbReference type="GO" id="GO:0016887">
    <property type="term" value="F:ATP hydrolysis activity"/>
    <property type="evidence" value="ECO:0007669"/>
    <property type="project" value="InterPro"/>
</dbReference>